<dbReference type="Proteomes" id="UP000658656">
    <property type="component" value="Unassembled WGS sequence"/>
</dbReference>
<dbReference type="SUPFAM" id="SSF55961">
    <property type="entry name" value="Bet v1-like"/>
    <property type="match status" value="1"/>
</dbReference>
<dbReference type="NCBIfam" id="NF033788">
    <property type="entry name" value="HTH_metalloreg"/>
    <property type="match status" value="1"/>
</dbReference>
<dbReference type="PRINTS" id="PR00778">
    <property type="entry name" value="HTHARSR"/>
</dbReference>
<evidence type="ECO:0000256" key="1">
    <source>
        <dbReference type="ARBA" id="ARBA00006817"/>
    </source>
</evidence>
<dbReference type="PANTHER" id="PTHR38600">
    <property type="entry name" value="TRANSCRIPTIONAL REGULATORY PROTEIN"/>
    <property type="match status" value="1"/>
</dbReference>
<keyword evidence="4" id="KW-1185">Reference proteome</keyword>
<dbReference type="InterPro" id="IPR023393">
    <property type="entry name" value="START-like_dom_sf"/>
</dbReference>
<proteinExistence type="inferred from homology"/>
<dbReference type="PROSITE" id="PS50987">
    <property type="entry name" value="HTH_ARSR_2"/>
    <property type="match status" value="1"/>
</dbReference>
<dbReference type="InterPro" id="IPR001845">
    <property type="entry name" value="HTH_ArsR_DNA-bd_dom"/>
</dbReference>
<dbReference type="InterPro" id="IPR011991">
    <property type="entry name" value="ArsR-like_HTH"/>
</dbReference>
<evidence type="ECO:0000259" key="2">
    <source>
        <dbReference type="PROSITE" id="PS50987"/>
    </source>
</evidence>
<dbReference type="CDD" id="cd00090">
    <property type="entry name" value="HTH_ARSR"/>
    <property type="match status" value="1"/>
</dbReference>
<dbReference type="InterPro" id="IPR013538">
    <property type="entry name" value="ASHA1/2-like_C"/>
</dbReference>
<dbReference type="GO" id="GO:0003700">
    <property type="term" value="F:DNA-binding transcription factor activity"/>
    <property type="evidence" value="ECO:0007669"/>
    <property type="project" value="InterPro"/>
</dbReference>
<dbReference type="PANTHER" id="PTHR38600:SF1">
    <property type="entry name" value="TRANSCRIPTIONAL REGULATORY PROTEIN"/>
    <property type="match status" value="1"/>
</dbReference>
<evidence type="ECO:0000313" key="3">
    <source>
        <dbReference type="EMBL" id="GHF38807.1"/>
    </source>
</evidence>
<dbReference type="SMART" id="SM00418">
    <property type="entry name" value="HTH_ARSR"/>
    <property type="match status" value="1"/>
</dbReference>
<dbReference type="Pfam" id="PF08327">
    <property type="entry name" value="AHSA1"/>
    <property type="match status" value="1"/>
</dbReference>
<dbReference type="EMBL" id="BNAV01000001">
    <property type="protein sequence ID" value="GHF38807.1"/>
    <property type="molecule type" value="Genomic_DNA"/>
</dbReference>
<accession>A0A8H9IS02</accession>
<sequence length="284" mass="32309">MPILGRVPELDAVFRALADPSRRLLLDRLNERGGQSLSELCSGLDLTRQAVTKHLAVLEAAGLVTTERRGREKLHHLNAAPIAELSARWISSYHRERAHALADLKRALEDQPMNRTEFRYVTYIRTTPEQLWRALTEPEFTRRYWGAELKSDWQPGSPLLWREGDGEFEDLDQVVLEADPPWLLSYSWHTYQPQHAELFGWSAEKLAELRQEKRSKVTFRIEPAGETVKLTVRHDGFDTETEMLKALSGGWPAILSNLKTLLETGEPLPEAKPAKGSAEALAER</sequence>
<feature type="domain" description="HTH arsR-type" evidence="2">
    <location>
        <begin position="4"/>
        <end position="97"/>
    </location>
</feature>
<dbReference type="CDD" id="cd08893">
    <property type="entry name" value="SRPBCC_CalC_Aha1-like_GntR-HTH"/>
    <property type="match status" value="1"/>
</dbReference>
<comment type="caution">
    <text evidence="3">The sequence shown here is derived from an EMBL/GenBank/DDBJ whole genome shotgun (WGS) entry which is preliminary data.</text>
</comment>
<dbReference type="Gene3D" id="1.10.10.10">
    <property type="entry name" value="Winged helix-like DNA-binding domain superfamily/Winged helix DNA-binding domain"/>
    <property type="match status" value="1"/>
</dbReference>
<dbReference type="AlphaFoldDB" id="A0A8H9IS02"/>
<evidence type="ECO:0000313" key="4">
    <source>
        <dbReference type="Proteomes" id="UP000658656"/>
    </source>
</evidence>
<protein>
    <submittedName>
        <fullName evidence="3">ArsR family transcriptional regulator</fullName>
    </submittedName>
</protein>
<reference evidence="3" key="2">
    <citation type="submission" date="2020-09" db="EMBL/GenBank/DDBJ databases">
        <authorList>
            <person name="Sun Q."/>
            <person name="Zhou Y."/>
        </authorList>
    </citation>
    <scope>NUCLEOTIDE SEQUENCE</scope>
    <source>
        <strain evidence="3">CGMCC 4.7679</strain>
    </source>
</reference>
<comment type="similarity">
    <text evidence="1">Belongs to the AHA1 family.</text>
</comment>
<gene>
    <name evidence="3" type="ORF">GCM10017566_10090</name>
</gene>
<dbReference type="SUPFAM" id="SSF46785">
    <property type="entry name" value="Winged helix' DNA-binding domain"/>
    <property type="match status" value="1"/>
</dbReference>
<dbReference type="Gene3D" id="3.30.530.20">
    <property type="match status" value="1"/>
</dbReference>
<name>A0A8H9IS02_9PSEU</name>
<organism evidence="3 4">
    <name type="scientific">Amycolatopsis bartoniae</name>
    <dbReference type="NCBI Taxonomy" id="941986"/>
    <lineage>
        <taxon>Bacteria</taxon>
        <taxon>Bacillati</taxon>
        <taxon>Actinomycetota</taxon>
        <taxon>Actinomycetes</taxon>
        <taxon>Pseudonocardiales</taxon>
        <taxon>Pseudonocardiaceae</taxon>
        <taxon>Amycolatopsis</taxon>
    </lineage>
</organism>
<dbReference type="InterPro" id="IPR036390">
    <property type="entry name" value="WH_DNA-bd_sf"/>
</dbReference>
<reference evidence="3" key="1">
    <citation type="journal article" date="2014" name="Int. J. Syst. Evol. Microbiol.">
        <title>Complete genome sequence of Corynebacterium casei LMG S-19264T (=DSM 44701T), isolated from a smear-ripened cheese.</title>
        <authorList>
            <consortium name="US DOE Joint Genome Institute (JGI-PGF)"/>
            <person name="Walter F."/>
            <person name="Albersmeier A."/>
            <person name="Kalinowski J."/>
            <person name="Ruckert C."/>
        </authorList>
    </citation>
    <scope>NUCLEOTIDE SEQUENCE</scope>
    <source>
        <strain evidence="3">CGMCC 4.7679</strain>
    </source>
</reference>
<dbReference type="InterPro" id="IPR036388">
    <property type="entry name" value="WH-like_DNA-bd_sf"/>
</dbReference>
<dbReference type="Pfam" id="PF12840">
    <property type="entry name" value="HTH_20"/>
    <property type="match status" value="1"/>
</dbReference>